<gene>
    <name evidence="2" type="ORF">AM587_10013136</name>
</gene>
<dbReference type="AlphaFoldDB" id="A0A0W8D089"/>
<dbReference type="EMBL" id="LNFO01001618">
    <property type="protein sequence ID" value="KUF89823.1"/>
    <property type="molecule type" value="Genomic_DNA"/>
</dbReference>
<evidence type="ECO:0000313" key="2">
    <source>
        <dbReference type="EMBL" id="KUF89823.1"/>
    </source>
</evidence>
<sequence length="157" mass="17860">MDAGERWMEGEDVAEEELRLLEAMANVSTAMQQVRMPSSCITRCLQSKKERVIDTFLRCQFNQVLAKLNRQTVELSKELGTAERQLVRQPLKMNAAKEGLRSNLPIFYVSFAIQNALYLPFQAAIYEMQSSTNRRRTTLSVPTVTSVATPEAQRTEL</sequence>
<reference evidence="2 3" key="1">
    <citation type="submission" date="2015-11" db="EMBL/GenBank/DDBJ databases">
        <title>Genomes and virulence difference between two physiological races of Phytophthora nicotianae.</title>
        <authorList>
            <person name="Liu H."/>
            <person name="Ma X."/>
            <person name="Yu H."/>
            <person name="Fang D."/>
            <person name="Li Y."/>
            <person name="Wang X."/>
            <person name="Wang W."/>
            <person name="Dong Y."/>
            <person name="Xiao B."/>
        </authorList>
    </citation>
    <scope>NUCLEOTIDE SEQUENCE [LARGE SCALE GENOMIC DNA]</scope>
    <source>
        <strain evidence="3">race 0</strain>
    </source>
</reference>
<evidence type="ECO:0000256" key="1">
    <source>
        <dbReference type="SAM" id="MobiDB-lite"/>
    </source>
</evidence>
<organism evidence="2 3">
    <name type="scientific">Phytophthora nicotianae</name>
    <name type="common">Potato buckeye rot agent</name>
    <name type="synonym">Phytophthora parasitica</name>
    <dbReference type="NCBI Taxonomy" id="4792"/>
    <lineage>
        <taxon>Eukaryota</taxon>
        <taxon>Sar</taxon>
        <taxon>Stramenopiles</taxon>
        <taxon>Oomycota</taxon>
        <taxon>Peronosporomycetes</taxon>
        <taxon>Peronosporales</taxon>
        <taxon>Peronosporaceae</taxon>
        <taxon>Phytophthora</taxon>
    </lineage>
</organism>
<feature type="compositionally biased region" description="Polar residues" evidence="1">
    <location>
        <begin position="137"/>
        <end position="148"/>
    </location>
</feature>
<feature type="region of interest" description="Disordered" evidence="1">
    <location>
        <begin position="137"/>
        <end position="157"/>
    </location>
</feature>
<proteinExistence type="predicted"/>
<evidence type="ECO:0000313" key="3">
    <source>
        <dbReference type="Proteomes" id="UP000052943"/>
    </source>
</evidence>
<dbReference type="Proteomes" id="UP000052943">
    <property type="component" value="Unassembled WGS sequence"/>
</dbReference>
<name>A0A0W8D089_PHYNI</name>
<accession>A0A0W8D089</accession>
<comment type="caution">
    <text evidence="2">The sequence shown here is derived from an EMBL/GenBank/DDBJ whole genome shotgun (WGS) entry which is preliminary data.</text>
</comment>
<dbReference type="OrthoDB" id="74134at2759"/>
<protein>
    <submittedName>
        <fullName evidence="2">Uncharacterized protein</fullName>
    </submittedName>
</protein>